<dbReference type="EMBL" id="CM055093">
    <property type="protein sequence ID" value="KAJ7564961.1"/>
    <property type="molecule type" value="Genomic_DNA"/>
</dbReference>
<gene>
    <name evidence="1" type="ORF">O6H91_02G041600</name>
</gene>
<reference evidence="2" key="1">
    <citation type="journal article" date="2024" name="Proc. Natl. Acad. Sci. U.S.A.">
        <title>Extraordinary preservation of gene collinearity over three hundred million years revealed in homosporous lycophytes.</title>
        <authorList>
            <person name="Li C."/>
            <person name="Wickell D."/>
            <person name="Kuo L.Y."/>
            <person name="Chen X."/>
            <person name="Nie B."/>
            <person name="Liao X."/>
            <person name="Peng D."/>
            <person name="Ji J."/>
            <person name="Jenkins J."/>
            <person name="Williams M."/>
            <person name="Shu S."/>
            <person name="Plott C."/>
            <person name="Barry K."/>
            <person name="Rajasekar S."/>
            <person name="Grimwood J."/>
            <person name="Han X."/>
            <person name="Sun S."/>
            <person name="Hou Z."/>
            <person name="He W."/>
            <person name="Dai G."/>
            <person name="Sun C."/>
            <person name="Schmutz J."/>
            <person name="Leebens-Mack J.H."/>
            <person name="Li F.W."/>
            <person name="Wang L."/>
        </authorList>
    </citation>
    <scope>NUCLEOTIDE SEQUENCE [LARGE SCALE GENOMIC DNA]</scope>
    <source>
        <strain evidence="2">cv. PW_Plant_1</strain>
    </source>
</reference>
<accession>A0ACC2EEP5</accession>
<sequence length="320" mass="34800">MMYGRARNRYVARRLAFAEDATMAKSSTVLLAPPNSAISNGCVQNLDSLADVAVAEIAMSSRKLEDSCRISCSDPPAQSASALSSSVAVENEIKKPSARLRTSSRSRKNLAQKLSGMLDYPNPVRLNPTTAMMSLDDQIPATMAGIFRVRALTRIQAALLQKKFAALATEEKKPVTSSSTLDRHGRSESNSQKSSQEFLVAERTSSASVEEKQALEIPLASISTTAIDIRLNAADMAKTMQEHALNCAQESISNSKGKSNHKQVAWTLKKEFDQMYGPAWHCIVGTDFGSYVTHSLGGFLYFSIGKLSILLFRTAVEVIN</sequence>
<proteinExistence type="predicted"/>
<keyword evidence="2" id="KW-1185">Reference proteome</keyword>
<dbReference type="Proteomes" id="UP001162992">
    <property type="component" value="Chromosome 2"/>
</dbReference>
<name>A0ACC2EEP5_DIPCM</name>
<evidence type="ECO:0000313" key="2">
    <source>
        <dbReference type="Proteomes" id="UP001162992"/>
    </source>
</evidence>
<protein>
    <submittedName>
        <fullName evidence="1">Uncharacterized protein</fullName>
    </submittedName>
</protein>
<comment type="caution">
    <text evidence="1">The sequence shown here is derived from an EMBL/GenBank/DDBJ whole genome shotgun (WGS) entry which is preliminary data.</text>
</comment>
<organism evidence="1 2">
    <name type="scientific">Diphasiastrum complanatum</name>
    <name type="common">Issler's clubmoss</name>
    <name type="synonym">Lycopodium complanatum</name>
    <dbReference type="NCBI Taxonomy" id="34168"/>
    <lineage>
        <taxon>Eukaryota</taxon>
        <taxon>Viridiplantae</taxon>
        <taxon>Streptophyta</taxon>
        <taxon>Embryophyta</taxon>
        <taxon>Tracheophyta</taxon>
        <taxon>Lycopodiopsida</taxon>
        <taxon>Lycopodiales</taxon>
        <taxon>Lycopodiaceae</taxon>
        <taxon>Lycopodioideae</taxon>
        <taxon>Diphasiastrum</taxon>
    </lineage>
</organism>
<evidence type="ECO:0000313" key="1">
    <source>
        <dbReference type="EMBL" id="KAJ7564961.1"/>
    </source>
</evidence>